<feature type="domain" description="Cation efflux protein transmembrane" evidence="8">
    <location>
        <begin position="14"/>
        <end position="207"/>
    </location>
</feature>
<dbReference type="InterPro" id="IPR002524">
    <property type="entry name" value="Cation_efflux"/>
</dbReference>
<feature type="transmembrane region" description="Helical" evidence="7">
    <location>
        <begin position="114"/>
        <end position="135"/>
    </location>
</feature>
<name>A0ABW2SNF2_9ACTO</name>
<comment type="similarity">
    <text evidence="2">Belongs to the cation diffusion facilitator (CDF) transporter (TC 2.A.4) family.</text>
</comment>
<accession>A0ABW2SNF2</accession>
<gene>
    <name evidence="10" type="ORF">ACFQWG_10725</name>
</gene>
<dbReference type="Pfam" id="PF01545">
    <property type="entry name" value="Cation_efflux"/>
    <property type="match status" value="1"/>
</dbReference>
<keyword evidence="5 7" id="KW-1133">Transmembrane helix</keyword>
<dbReference type="PANTHER" id="PTHR43840">
    <property type="entry name" value="MITOCHONDRIAL METAL TRANSPORTER 1-RELATED"/>
    <property type="match status" value="1"/>
</dbReference>
<evidence type="ECO:0000256" key="7">
    <source>
        <dbReference type="SAM" id="Phobius"/>
    </source>
</evidence>
<feature type="transmembrane region" description="Helical" evidence="7">
    <location>
        <begin position="182"/>
        <end position="199"/>
    </location>
</feature>
<evidence type="ECO:0000256" key="5">
    <source>
        <dbReference type="ARBA" id="ARBA00022989"/>
    </source>
</evidence>
<dbReference type="PANTHER" id="PTHR43840:SF15">
    <property type="entry name" value="MITOCHONDRIAL METAL TRANSPORTER 1-RELATED"/>
    <property type="match status" value="1"/>
</dbReference>
<reference evidence="11" key="1">
    <citation type="journal article" date="2019" name="Int. J. Syst. Evol. Microbiol.">
        <title>The Global Catalogue of Microorganisms (GCM) 10K type strain sequencing project: providing services to taxonomists for standard genome sequencing and annotation.</title>
        <authorList>
            <consortium name="The Broad Institute Genomics Platform"/>
            <consortium name="The Broad Institute Genome Sequencing Center for Infectious Disease"/>
            <person name="Wu L."/>
            <person name="Ma J."/>
        </authorList>
    </citation>
    <scope>NUCLEOTIDE SEQUENCE [LARGE SCALE GENOMIC DNA]</scope>
    <source>
        <strain evidence="11">CCUG 56698</strain>
    </source>
</reference>
<feature type="transmembrane region" description="Helical" evidence="7">
    <location>
        <begin position="80"/>
        <end position="102"/>
    </location>
</feature>
<evidence type="ECO:0000259" key="9">
    <source>
        <dbReference type="Pfam" id="PF16916"/>
    </source>
</evidence>
<evidence type="ECO:0000256" key="6">
    <source>
        <dbReference type="ARBA" id="ARBA00023136"/>
    </source>
</evidence>
<comment type="caution">
    <text evidence="10">The sequence shown here is derived from an EMBL/GenBank/DDBJ whole genome shotgun (WGS) entry which is preliminary data.</text>
</comment>
<dbReference type="NCBIfam" id="TIGR01297">
    <property type="entry name" value="CDF"/>
    <property type="match status" value="1"/>
</dbReference>
<organism evidence="10 11">
    <name type="scientific">Schaalia naturae</name>
    <dbReference type="NCBI Taxonomy" id="635203"/>
    <lineage>
        <taxon>Bacteria</taxon>
        <taxon>Bacillati</taxon>
        <taxon>Actinomycetota</taxon>
        <taxon>Actinomycetes</taxon>
        <taxon>Actinomycetales</taxon>
        <taxon>Actinomycetaceae</taxon>
        <taxon>Schaalia</taxon>
    </lineage>
</organism>
<sequence>MRYPPPPDLSRYAWLSVAAAVVTILLKGSAAALTGSVGLLSDAAESLVNLVAAVVAVIALKVSIRPPDGNHPFGHSKAEYFSAVVEGVMIFVAAGFIIVSAAERIVHPRMPEQLGIGLLISVAASLINGAVGLLLRRQGARYRSATLSADGAHLLTDVVTSIAVLIGVGLVALTGWQVLDPVVAILAGINILWTGWGLIHHAVDGLMDIALPDDVHDRLVAVLDRYRDPGAIDMHAVRTRQGGNREFMEFHLLVPGAWPVQRGHDLSEEIIDALVAEVPDIRVSVHLEPIEDAKSYQDQADY</sequence>
<dbReference type="Gene3D" id="3.30.70.1350">
    <property type="entry name" value="Cation efflux protein, cytoplasmic domain"/>
    <property type="match status" value="1"/>
</dbReference>
<keyword evidence="6 7" id="KW-0472">Membrane</keyword>
<dbReference type="InterPro" id="IPR027469">
    <property type="entry name" value="Cation_efflux_TMD_sf"/>
</dbReference>
<evidence type="ECO:0000313" key="11">
    <source>
        <dbReference type="Proteomes" id="UP001596527"/>
    </source>
</evidence>
<dbReference type="Proteomes" id="UP001596527">
    <property type="component" value="Unassembled WGS sequence"/>
</dbReference>
<dbReference type="Gene3D" id="1.20.1510.10">
    <property type="entry name" value="Cation efflux protein transmembrane domain"/>
    <property type="match status" value="1"/>
</dbReference>
<dbReference type="EMBL" id="JBHTEF010000001">
    <property type="protein sequence ID" value="MFC7581667.1"/>
    <property type="molecule type" value="Genomic_DNA"/>
</dbReference>
<feature type="transmembrane region" description="Helical" evidence="7">
    <location>
        <begin position="155"/>
        <end position="176"/>
    </location>
</feature>
<dbReference type="InterPro" id="IPR058533">
    <property type="entry name" value="Cation_efflux_TM"/>
</dbReference>
<keyword evidence="11" id="KW-1185">Reference proteome</keyword>
<keyword evidence="4 7" id="KW-0812">Transmembrane</keyword>
<feature type="transmembrane region" description="Helical" evidence="7">
    <location>
        <begin position="12"/>
        <end position="33"/>
    </location>
</feature>
<evidence type="ECO:0000256" key="2">
    <source>
        <dbReference type="ARBA" id="ARBA00008114"/>
    </source>
</evidence>
<evidence type="ECO:0000256" key="3">
    <source>
        <dbReference type="ARBA" id="ARBA00022448"/>
    </source>
</evidence>
<dbReference type="InterPro" id="IPR050291">
    <property type="entry name" value="CDF_Transporter"/>
</dbReference>
<proteinExistence type="inferred from homology"/>
<dbReference type="RefSeq" id="WP_380976317.1">
    <property type="nucleotide sequence ID" value="NZ_JBHTEF010000001.1"/>
</dbReference>
<protein>
    <submittedName>
        <fullName evidence="10">Cation diffusion facilitator family transporter</fullName>
    </submittedName>
</protein>
<keyword evidence="3" id="KW-0813">Transport</keyword>
<feature type="domain" description="Cation efflux protein cytoplasmic" evidence="9">
    <location>
        <begin position="211"/>
        <end position="289"/>
    </location>
</feature>
<dbReference type="SUPFAM" id="SSF161111">
    <property type="entry name" value="Cation efflux protein transmembrane domain-like"/>
    <property type="match status" value="1"/>
</dbReference>
<dbReference type="InterPro" id="IPR036837">
    <property type="entry name" value="Cation_efflux_CTD_sf"/>
</dbReference>
<evidence type="ECO:0000313" key="10">
    <source>
        <dbReference type="EMBL" id="MFC7581667.1"/>
    </source>
</evidence>
<evidence type="ECO:0000256" key="1">
    <source>
        <dbReference type="ARBA" id="ARBA00004141"/>
    </source>
</evidence>
<dbReference type="InterPro" id="IPR027470">
    <property type="entry name" value="Cation_efflux_CTD"/>
</dbReference>
<evidence type="ECO:0000259" key="8">
    <source>
        <dbReference type="Pfam" id="PF01545"/>
    </source>
</evidence>
<evidence type="ECO:0000256" key="4">
    <source>
        <dbReference type="ARBA" id="ARBA00022692"/>
    </source>
</evidence>
<comment type="subcellular location">
    <subcellularLocation>
        <location evidence="1">Membrane</location>
        <topology evidence="1">Multi-pass membrane protein</topology>
    </subcellularLocation>
</comment>
<dbReference type="Pfam" id="PF16916">
    <property type="entry name" value="ZT_dimer"/>
    <property type="match status" value="1"/>
</dbReference>
<dbReference type="SUPFAM" id="SSF160240">
    <property type="entry name" value="Cation efflux protein cytoplasmic domain-like"/>
    <property type="match status" value="1"/>
</dbReference>